<evidence type="ECO:0000313" key="3">
    <source>
        <dbReference type="Proteomes" id="UP000799444"/>
    </source>
</evidence>
<dbReference type="InterPro" id="IPR011009">
    <property type="entry name" value="Kinase-like_dom_sf"/>
</dbReference>
<proteinExistence type="predicted"/>
<feature type="non-terminal residue" evidence="2">
    <location>
        <position position="1"/>
    </location>
</feature>
<feature type="non-terminal residue" evidence="2">
    <location>
        <position position="414"/>
    </location>
</feature>
<name>A0A9P4UWP4_9PLEO</name>
<comment type="caution">
    <text evidence="2">The sequence shown here is derived from an EMBL/GenBank/DDBJ whole genome shotgun (WGS) entry which is preliminary data.</text>
</comment>
<dbReference type="InterPro" id="IPR002575">
    <property type="entry name" value="Aminoglycoside_PTrfase"/>
</dbReference>
<evidence type="ECO:0000259" key="1">
    <source>
        <dbReference type="Pfam" id="PF01636"/>
    </source>
</evidence>
<protein>
    <recommendedName>
        <fullName evidence="1">Aminoglycoside phosphotransferase domain-containing protein</fullName>
    </recommendedName>
</protein>
<gene>
    <name evidence="2" type="ORF">EJ04DRAFT_409861</name>
</gene>
<dbReference type="PANTHER" id="PTHR21310">
    <property type="entry name" value="AMINOGLYCOSIDE PHOSPHOTRANSFERASE-RELATED-RELATED"/>
    <property type="match status" value="1"/>
</dbReference>
<dbReference type="PANTHER" id="PTHR21310:SF56">
    <property type="entry name" value="AMINOGLYCOSIDE PHOSPHOTRANSFERASE DOMAIN-CONTAINING PROTEIN"/>
    <property type="match status" value="1"/>
</dbReference>
<sequence>DNDDDDTASECSTIRYAEVGHEPFETFQDKVICEAATLFPRQTATVTRIKGGSSNRIVGVTICPPAPRKFTWKWLQTQLRKTFGMQVKHQSQKLIMRIPRFESSAASMVPDIATLKLAAAKLETPVPEVLSWTASAENALGRAFMVQKQLSGQNLALIWDSLNLAQKKSAVRQVVALIKEVGNITSNSAGTVSTDHLHTEFDDAVKVDTFAVPALGFCVPMTFAKPNAMPGRPQSPADFLIFQCERWREYQGHCGRVHNKIWDGLVDVVEGLEYHGFISDEDGFYLCHGDLQGYNILVDIVNERTVRITGVIDWDDAFFAPKFEAFRAPFWTWVDSDKYAMDVEDTVNAPAVPELEELKKVFEEEAGEEFMCLAYAPEYLIARRLFAIVKNGIFSSYQLEEAKAIVQDWVALHP</sequence>
<dbReference type="EMBL" id="ML996199">
    <property type="protein sequence ID" value="KAF2731262.1"/>
    <property type="molecule type" value="Genomic_DNA"/>
</dbReference>
<dbReference type="Gene3D" id="3.90.1200.10">
    <property type="match status" value="1"/>
</dbReference>
<reference evidence="2" key="1">
    <citation type="journal article" date="2020" name="Stud. Mycol.">
        <title>101 Dothideomycetes genomes: a test case for predicting lifestyles and emergence of pathogens.</title>
        <authorList>
            <person name="Haridas S."/>
            <person name="Albert R."/>
            <person name="Binder M."/>
            <person name="Bloem J."/>
            <person name="Labutti K."/>
            <person name="Salamov A."/>
            <person name="Andreopoulos B."/>
            <person name="Baker S."/>
            <person name="Barry K."/>
            <person name="Bills G."/>
            <person name="Bluhm B."/>
            <person name="Cannon C."/>
            <person name="Castanera R."/>
            <person name="Culley D."/>
            <person name="Daum C."/>
            <person name="Ezra D."/>
            <person name="Gonzalez J."/>
            <person name="Henrissat B."/>
            <person name="Kuo A."/>
            <person name="Liang C."/>
            <person name="Lipzen A."/>
            <person name="Lutzoni F."/>
            <person name="Magnuson J."/>
            <person name="Mondo S."/>
            <person name="Nolan M."/>
            <person name="Ohm R."/>
            <person name="Pangilinan J."/>
            <person name="Park H.-J."/>
            <person name="Ramirez L."/>
            <person name="Alfaro M."/>
            <person name="Sun H."/>
            <person name="Tritt A."/>
            <person name="Yoshinaga Y."/>
            <person name="Zwiers L.-H."/>
            <person name="Turgeon B."/>
            <person name="Goodwin S."/>
            <person name="Spatafora J."/>
            <person name="Crous P."/>
            <person name="Grigoriev I."/>
        </authorList>
    </citation>
    <scope>NUCLEOTIDE SEQUENCE</scope>
    <source>
        <strain evidence="2">CBS 125425</strain>
    </source>
</reference>
<dbReference type="AlphaFoldDB" id="A0A9P4UWP4"/>
<organism evidence="2 3">
    <name type="scientific">Polyplosphaeria fusca</name>
    <dbReference type="NCBI Taxonomy" id="682080"/>
    <lineage>
        <taxon>Eukaryota</taxon>
        <taxon>Fungi</taxon>
        <taxon>Dikarya</taxon>
        <taxon>Ascomycota</taxon>
        <taxon>Pezizomycotina</taxon>
        <taxon>Dothideomycetes</taxon>
        <taxon>Pleosporomycetidae</taxon>
        <taxon>Pleosporales</taxon>
        <taxon>Tetraplosphaeriaceae</taxon>
        <taxon>Polyplosphaeria</taxon>
    </lineage>
</organism>
<evidence type="ECO:0000313" key="2">
    <source>
        <dbReference type="EMBL" id="KAF2731262.1"/>
    </source>
</evidence>
<dbReference type="Proteomes" id="UP000799444">
    <property type="component" value="Unassembled WGS sequence"/>
</dbReference>
<dbReference type="InterPro" id="IPR051678">
    <property type="entry name" value="AGP_Transferase"/>
</dbReference>
<feature type="domain" description="Aminoglycoside phosphotransferase" evidence="1">
    <location>
        <begin position="87"/>
        <end position="320"/>
    </location>
</feature>
<keyword evidence="3" id="KW-1185">Reference proteome</keyword>
<dbReference type="SUPFAM" id="SSF56112">
    <property type="entry name" value="Protein kinase-like (PK-like)"/>
    <property type="match status" value="1"/>
</dbReference>
<dbReference type="OrthoDB" id="10003767at2759"/>
<dbReference type="Pfam" id="PF01636">
    <property type="entry name" value="APH"/>
    <property type="match status" value="1"/>
</dbReference>
<accession>A0A9P4UWP4</accession>